<evidence type="ECO:0000313" key="3">
    <source>
        <dbReference type="Proteomes" id="UP000256328"/>
    </source>
</evidence>
<evidence type="ECO:0000256" key="1">
    <source>
        <dbReference type="SAM" id="MobiDB-lite"/>
    </source>
</evidence>
<name>A0A3D8T167_9HELO</name>
<reference evidence="2 3" key="1">
    <citation type="journal article" date="2018" name="IMA Fungus">
        <title>IMA Genome-F 9: Draft genome sequence of Annulohypoxylon stygium, Aspergillus mulundensis, Berkeleyomyces basicola (syn. Thielaviopsis basicola), Ceratocystis smalleyi, two Cercospora beticola strains, Coleophoma cylindrospora, Fusarium fracticaudum, Phialophora cf. hyalina, and Morchella septimelata.</title>
        <authorList>
            <person name="Wingfield B.D."/>
            <person name="Bills G.F."/>
            <person name="Dong Y."/>
            <person name="Huang W."/>
            <person name="Nel W.J."/>
            <person name="Swalarsk-Parry B.S."/>
            <person name="Vaghefi N."/>
            <person name="Wilken P.M."/>
            <person name="An Z."/>
            <person name="de Beer Z.W."/>
            <person name="De Vos L."/>
            <person name="Chen L."/>
            <person name="Duong T.A."/>
            <person name="Gao Y."/>
            <person name="Hammerbacher A."/>
            <person name="Kikkert J.R."/>
            <person name="Li Y."/>
            <person name="Li H."/>
            <person name="Li K."/>
            <person name="Li Q."/>
            <person name="Liu X."/>
            <person name="Ma X."/>
            <person name="Naidoo K."/>
            <person name="Pethybridge S.J."/>
            <person name="Sun J."/>
            <person name="Steenkamp E.T."/>
            <person name="van der Nest M.A."/>
            <person name="van Wyk S."/>
            <person name="Wingfield M.J."/>
            <person name="Xiong C."/>
            <person name="Yue Q."/>
            <person name="Zhang X."/>
        </authorList>
    </citation>
    <scope>NUCLEOTIDE SEQUENCE [LARGE SCALE GENOMIC DNA]</scope>
    <source>
        <strain evidence="2 3">BP5796</strain>
    </source>
</reference>
<comment type="caution">
    <text evidence="2">The sequence shown here is derived from an EMBL/GenBank/DDBJ whole genome shotgun (WGS) entry which is preliminary data.</text>
</comment>
<organism evidence="2 3">
    <name type="scientific">Coleophoma crateriformis</name>
    <dbReference type="NCBI Taxonomy" id="565419"/>
    <lineage>
        <taxon>Eukaryota</taxon>
        <taxon>Fungi</taxon>
        <taxon>Dikarya</taxon>
        <taxon>Ascomycota</taxon>
        <taxon>Pezizomycotina</taxon>
        <taxon>Leotiomycetes</taxon>
        <taxon>Helotiales</taxon>
        <taxon>Dermateaceae</taxon>
        <taxon>Coleophoma</taxon>
    </lineage>
</organism>
<dbReference type="EMBL" id="PDLN01000002">
    <property type="protein sequence ID" value="RDW91748.1"/>
    <property type="molecule type" value="Genomic_DNA"/>
</dbReference>
<accession>A0A3D8T167</accession>
<feature type="region of interest" description="Disordered" evidence="1">
    <location>
        <begin position="20"/>
        <end position="46"/>
    </location>
</feature>
<evidence type="ECO:0000313" key="2">
    <source>
        <dbReference type="EMBL" id="RDW91748.1"/>
    </source>
</evidence>
<proteinExistence type="predicted"/>
<dbReference type="AlphaFoldDB" id="A0A3D8T167"/>
<gene>
    <name evidence="2" type="ORF">BP5796_01142</name>
</gene>
<keyword evidence="3" id="KW-1185">Reference proteome</keyword>
<protein>
    <submittedName>
        <fullName evidence="2">Uncharacterized protein</fullName>
    </submittedName>
</protein>
<dbReference type="OrthoDB" id="4869816at2759"/>
<sequence length="272" mass="31001">MQAGLRDVLGEDGIAEMAEYNFQQQQQAEREKQKDAAAGGTEDEAPPVIIPNWLKQWQKRYEGQEWGFVAIKSACYDDEERWEKFKQVFQEIIQIPFDRVEATIAAAAKAREILQIRWIEDPELDGASIQVPQERYESLQPTLPAGQSHPVFLSASSDAIESVLSASPVPSIDSKYWRPPAPYILAVAASSDPGLDEGHKEREWFRDLFKVAVEVLVEEFWFVVDSDLMPLRRVMRGVKGVNEDEEGDAGLEEMWWSTSPSPGRMRKRTRME</sequence>
<dbReference type="Proteomes" id="UP000256328">
    <property type="component" value="Unassembled WGS sequence"/>
</dbReference>